<name>A0A2T7FZV2_9RHOB</name>
<dbReference type="SUPFAM" id="SSF103088">
    <property type="entry name" value="OmpA-like"/>
    <property type="match status" value="1"/>
</dbReference>
<dbReference type="GO" id="GO:0016020">
    <property type="term" value="C:membrane"/>
    <property type="evidence" value="ECO:0007669"/>
    <property type="project" value="UniProtKB-UniRule"/>
</dbReference>
<accession>A0A2T7FZV2</accession>
<dbReference type="EMBL" id="QCYG01000002">
    <property type="protein sequence ID" value="PVA07702.1"/>
    <property type="molecule type" value="Genomic_DNA"/>
</dbReference>
<evidence type="ECO:0000259" key="2">
    <source>
        <dbReference type="PROSITE" id="PS51123"/>
    </source>
</evidence>
<reference evidence="3 4" key="1">
    <citation type="submission" date="2018-04" db="EMBL/GenBank/DDBJ databases">
        <title>Pelagivirga bohaiensis gen. nov., sp. nov., a bacterium isolated from the Bohai Sea.</title>
        <authorList>
            <person name="Ji X."/>
        </authorList>
    </citation>
    <scope>NUCLEOTIDE SEQUENCE [LARGE SCALE GENOMIC DNA]</scope>
    <source>
        <strain evidence="3 4">BH-SD16</strain>
    </source>
</reference>
<sequence length="520" mass="55752">MTSGQPAIIRVLTAYAATLAAYFFCATMTLAETVTYQNAEGSFAVTGRFIGFDGDNISLLTDGGLVTLAAADLTCVGAPCPDLQNHVPVLRMIGAERMTGMLMPALLEGYARDQGLTISEDDGRWLLVSDPDGPVISVALTAAAPTVAFDAFVDHRADALLSLRELRPAEVQAAHAAGLGRVTVARQARILALDALVPVTTPGSAQRFTSLADVTAVLAGTSDVFDPYLPADLSGLLEGFEDRFMTPFGLALARPDTGYSDIDALRLAIEGAENGLTLLPFGEVGNTQPLKLSGPCGVVSQAELLSLKTEDYPLTFPVLLYLPQRRLHPRIDDFLDWLRSPSAHLVIRRVGLADLAAVPIPLAEQGERLAHAITNAGREVPLSELQRLVRLLEPRVRMSNTFRFEPGSTRLDGQSRSNVMQMAQSIRDGRFAGQELLFVGFSDGVGPAAANRDLSSARAETVRRAVTRALGGRIPETVLIETDAFGEALPMACDDAIWGQQTNRRVELWVGPQARSNPEP</sequence>
<dbReference type="Proteomes" id="UP000244817">
    <property type="component" value="Unassembled WGS sequence"/>
</dbReference>
<keyword evidence="4" id="KW-1185">Reference proteome</keyword>
<keyword evidence="1" id="KW-0472">Membrane</keyword>
<evidence type="ECO:0000313" key="3">
    <source>
        <dbReference type="EMBL" id="PVA07702.1"/>
    </source>
</evidence>
<dbReference type="AlphaFoldDB" id="A0A2T7FZV2"/>
<dbReference type="SUPFAM" id="SSF53850">
    <property type="entry name" value="Periplasmic binding protein-like II"/>
    <property type="match status" value="1"/>
</dbReference>
<feature type="domain" description="OmpA-like" evidence="2">
    <location>
        <begin position="391"/>
        <end position="514"/>
    </location>
</feature>
<gene>
    <name evidence="3" type="ORF">DC363_03480</name>
</gene>
<dbReference type="InterPro" id="IPR036737">
    <property type="entry name" value="OmpA-like_sf"/>
</dbReference>
<comment type="caution">
    <text evidence="3">The sequence shown here is derived from an EMBL/GenBank/DDBJ whole genome shotgun (WGS) entry which is preliminary data.</text>
</comment>
<evidence type="ECO:0000313" key="4">
    <source>
        <dbReference type="Proteomes" id="UP000244817"/>
    </source>
</evidence>
<dbReference type="PROSITE" id="PS51123">
    <property type="entry name" value="OMPA_2"/>
    <property type="match status" value="1"/>
</dbReference>
<dbReference type="Gene3D" id="3.30.1330.60">
    <property type="entry name" value="OmpA-like domain"/>
    <property type="match status" value="1"/>
</dbReference>
<dbReference type="InterPro" id="IPR050330">
    <property type="entry name" value="Bact_OuterMem_StrucFunc"/>
</dbReference>
<dbReference type="InterPro" id="IPR006665">
    <property type="entry name" value="OmpA-like"/>
</dbReference>
<dbReference type="PANTHER" id="PTHR30329">
    <property type="entry name" value="STATOR ELEMENT OF FLAGELLAR MOTOR COMPLEX"/>
    <property type="match status" value="1"/>
</dbReference>
<organism evidence="3 4">
    <name type="scientific">Thalassorhabdomicrobium marinisediminis</name>
    <dbReference type="NCBI Taxonomy" id="2170577"/>
    <lineage>
        <taxon>Bacteria</taxon>
        <taxon>Pseudomonadati</taxon>
        <taxon>Pseudomonadota</taxon>
        <taxon>Alphaproteobacteria</taxon>
        <taxon>Rhodobacterales</taxon>
        <taxon>Paracoccaceae</taxon>
        <taxon>Thalassorhabdomicrobium</taxon>
    </lineage>
</organism>
<dbReference type="CDD" id="cd07185">
    <property type="entry name" value="OmpA_C-like"/>
    <property type="match status" value="1"/>
</dbReference>
<dbReference type="Pfam" id="PF00691">
    <property type="entry name" value="OmpA"/>
    <property type="match status" value="1"/>
</dbReference>
<protein>
    <submittedName>
        <fullName evidence="3">Cell envelope biogenesis protein OmpA</fullName>
    </submittedName>
</protein>
<dbReference type="PANTHER" id="PTHR30329:SF21">
    <property type="entry name" value="LIPOPROTEIN YIAD-RELATED"/>
    <property type="match status" value="1"/>
</dbReference>
<evidence type="ECO:0000256" key="1">
    <source>
        <dbReference type="PROSITE-ProRule" id="PRU00473"/>
    </source>
</evidence>
<proteinExistence type="predicted"/>